<accession>D3PZX5</accession>
<dbReference type="Pfam" id="PF02875">
    <property type="entry name" value="Mur_ligase_C"/>
    <property type="match status" value="1"/>
</dbReference>
<dbReference type="NCBIfam" id="TIGR01082">
    <property type="entry name" value="murC"/>
    <property type="match status" value="1"/>
</dbReference>
<dbReference type="UniPathway" id="UPA00219"/>
<evidence type="ECO:0000256" key="8">
    <source>
        <dbReference type="ARBA" id="ARBA00022840"/>
    </source>
</evidence>
<dbReference type="GO" id="GO:0071555">
    <property type="term" value="P:cell wall organization"/>
    <property type="evidence" value="ECO:0007669"/>
    <property type="project" value="UniProtKB-KW"/>
</dbReference>
<feature type="binding site" evidence="14">
    <location>
        <begin position="121"/>
        <end position="127"/>
    </location>
    <ligand>
        <name>ATP</name>
        <dbReference type="ChEBI" id="CHEBI:30616"/>
    </ligand>
</feature>
<dbReference type="PANTHER" id="PTHR43445:SF3">
    <property type="entry name" value="UDP-N-ACETYLMURAMATE--L-ALANINE LIGASE"/>
    <property type="match status" value="1"/>
</dbReference>
<keyword evidence="8 14" id="KW-0067">ATP-binding</keyword>
<keyword evidence="19" id="KW-1185">Reference proteome</keyword>
<dbReference type="PANTHER" id="PTHR43445">
    <property type="entry name" value="UDP-N-ACETYLMURAMATE--L-ALANINE LIGASE-RELATED"/>
    <property type="match status" value="1"/>
</dbReference>
<proteinExistence type="inferred from homology"/>
<evidence type="ECO:0000256" key="14">
    <source>
        <dbReference type="HAMAP-Rule" id="MF_00046"/>
    </source>
</evidence>
<dbReference type="RefSeq" id="WP_013019233.1">
    <property type="nucleotide sequence ID" value="NC_013947.1"/>
</dbReference>
<evidence type="ECO:0000256" key="2">
    <source>
        <dbReference type="ARBA" id="ARBA00004752"/>
    </source>
</evidence>
<dbReference type="Gene3D" id="3.40.1190.10">
    <property type="entry name" value="Mur-like, catalytic domain"/>
    <property type="match status" value="1"/>
</dbReference>
<dbReference type="GO" id="GO:0008763">
    <property type="term" value="F:UDP-N-acetylmuramate-L-alanine ligase activity"/>
    <property type="evidence" value="ECO:0007669"/>
    <property type="project" value="UniProtKB-UniRule"/>
</dbReference>
<keyword evidence="11 14" id="KW-0131">Cell cycle</keyword>
<evidence type="ECO:0000259" key="15">
    <source>
        <dbReference type="Pfam" id="PF01225"/>
    </source>
</evidence>
<evidence type="ECO:0000313" key="18">
    <source>
        <dbReference type="EMBL" id="ADD43662.1"/>
    </source>
</evidence>
<dbReference type="SUPFAM" id="SSF51984">
    <property type="entry name" value="MurCD N-terminal domain"/>
    <property type="match status" value="1"/>
</dbReference>
<comment type="catalytic activity">
    <reaction evidence="13 14">
        <text>UDP-N-acetyl-alpha-D-muramate + L-alanine + ATP = UDP-N-acetyl-alpha-D-muramoyl-L-alanine + ADP + phosphate + H(+)</text>
        <dbReference type="Rhea" id="RHEA:23372"/>
        <dbReference type="ChEBI" id="CHEBI:15378"/>
        <dbReference type="ChEBI" id="CHEBI:30616"/>
        <dbReference type="ChEBI" id="CHEBI:43474"/>
        <dbReference type="ChEBI" id="CHEBI:57972"/>
        <dbReference type="ChEBI" id="CHEBI:70757"/>
        <dbReference type="ChEBI" id="CHEBI:83898"/>
        <dbReference type="ChEBI" id="CHEBI:456216"/>
        <dbReference type="EC" id="6.3.2.8"/>
    </reaction>
</comment>
<gene>
    <name evidence="14" type="primary">murC</name>
    <name evidence="18" type="ordered locus">Snas_4010</name>
</gene>
<evidence type="ECO:0000256" key="9">
    <source>
        <dbReference type="ARBA" id="ARBA00022960"/>
    </source>
</evidence>
<evidence type="ECO:0000256" key="1">
    <source>
        <dbReference type="ARBA" id="ARBA00004496"/>
    </source>
</evidence>
<dbReference type="HOGENOM" id="CLU_028104_2_2_11"/>
<dbReference type="GO" id="GO:0051301">
    <property type="term" value="P:cell division"/>
    <property type="evidence" value="ECO:0007669"/>
    <property type="project" value="UniProtKB-KW"/>
</dbReference>
<dbReference type="InterPro" id="IPR000713">
    <property type="entry name" value="Mur_ligase_N"/>
</dbReference>
<evidence type="ECO:0000256" key="4">
    <source>
        <dbReference type="ARBA" id="ARBA00022490"/>
    </source>
</evidence>
<evidence type="ECO:0000259" key="16">
    <source>
        <dbReference type="Pfam" id="PF02875"/>
    </source>
</evidence>
<name>D3PZX5_STANL</name>
<comment type="subcellular location">
    <subcellularLocation>
        <location evidence="1 14">Cytoplasm</location>
    </subcellularLocation>
</comment>
<keyword evidence="6 14" id="KW-0132">Cell division</keyword>
<evidence type="ECO:0000256" key="11">
    <source>
        <dbReference type="ARBA" id="ARBA00023306"/>
    </source>
</evidence>
<dbReference type="SUPFAM" id="SSF53244">
    <property type="entry name" value="MurD-like peptide ligases, peptide-binding domain"/>
    <property type="match status" value="1"/>
</dbReference>
<dbReference type="InterPro" id="IPR013221">
    <property type="entry name" value="Mur_ligase_cen"/>
</dbReference>
<dbReference type="Pfam" id="PF01225">
    <property type="entry name" value="Mur_ligase"/>
    <property type="match status" value="1"/>
</dbReference>
<organism evidence="18 19">
    <name type="scientific">Stackebrandtia nassauensis (strain DSM 44728 / CIP 108903 / NRRL B-16338 / NBRC 102104 / LLR-40K-21)</name>
    <dbReference type="NCBI Taxonomy" id="446470"/>
    <lineage>
        <taxon>Bacteria</taxon>
        <taxon>Bacillati</taxon>
        <taxon>Actinomycetota</taxon>
        <taxon>Actinomycetes</taxon>
        <taxon>Glycomycetales</taxon>
        <taxon>Glycomycetaceae</taxon>
        <taxon>Stackebrandtia</taxon>
    </lineage>
</organism>
<dbReference type="GO" id="GO:0005737">
    <property type="term" value="C:cytoplasm"/>
    <property type="evidence" value="ECO:0007669"/>
    <property type="project" value="UniProtKB-SubCell"/>
</dbReference>
<dbReference type="Pfam" id="PF08245">
    <property type="entry name" value="Mur_ligase_M"/>
    <property type="match status" value="1"/>
</dbReference>
<keyword evidence="7 14" id="KW-0547">Nucleotide-binding</keyword>
<evidence type="ECO:0000259" key="17">
    <source>
        <dbReference type="Pfam" id="PF08245"/>
    </source>
</evidence>
<evidence type="ECO:0000256" key="13">
    <source>
        <dbReference type="ARBA" id="ARBA00047833"/>
    </source>
</evidence>
<sequence length="473" mass="50707">MKSPIDEGITAEDLGHVLFMGVGGVGMSGLARLYATRGLSVSGSELHEWPSLAELERLGVTVHREHRASNLDGIDTLVRSTVHPDDHLEIAEARRRGIRVYHRSEALAAAMTGKKSIVVSGTHGKTTTTGMITDMLAAAGLNPSFVNGGESAADGRSGAHGSGELFVTEADESDRSFLRYRPFVSILTNIDVDHLNTYGTIEELVEGFAEFLRGTDPSGSIIVCADDERAAAVGKRLAAEGRTVVSYGTDAEADLRIGEITIDASGARYTASYRGRDLGSFFVTVPGRHLALNSAAALLAGLLLDVDVEELRTGLAAFTGVRRRFELTGTVAGVRVYDEYAYHPTAMNAALSTLKTIAEPGRLIVVFQPYRVYRTRDLRTEIAEALALADLAVVMEVFGPGEELADDDGGRPLVEAIPLPPQAKRFVPQWSDVPGAVREWAREGDTVVTMGAPPISLMPADILRELLPPESTE</sequence>
<comment type="similarity">
    <text evidence="14">Belongs to the MurCDEF family.</text>
</comment>
<feature type="domain" description="Mur ligase C-terminal" evidence="16">
    <location>
        <begin position="323"/>
        <end position="452"/>
    </location>
</feature>
<dbReference type="KEGG" id="sna:Snas_4010"/>
<evidence type="ECO:0000256" key="7">
    <source>
        <dbReference type="ARBA" id="ARBA00022741"/>
    </source>
</evidence>
<dbReference type="STRING" id="446470.Snas_4010"/>
<keyword evidence="12 14" id="KW-0961">Cell wall biogenesis/degradation</keyword>
<dbReference type="eggNOG" id="COG0773">
    <property type="taxonomic scope" value="Bacteria"/>
</dbReference>
<dbReference type="Proteomes" id="UP000000844">
    <property type="component" value="Chromosome"/>
</dbReference>
<evidence type="ECO:0000256" key="3">
    <source>
        <dbReference type="ARBA" id="ARBA00012211"/>
    </source>
</evidence>
<dbReference type="Gene3D" id="3.40.50.720">
    <property type="entry name" value="NAD(P)-binding Rossmann-like Domain"/>
    <property type="match status" value="1"/>
</dbReference>
<dbReference type="EMBL" id="CP001778">
    <property type="protein sequence ID" value="ADD43662.1"/>
    <property type="molecule type" value="Genomic_DNA"/>
</dbReference>
<dbReference type="InterPro" id="IPR050061">
    <property type="entry name" value="MurCDEF_pg_biosynth"/>
</dbReference>
<dbReference type="AlphaFoldDB" id="D3PZX5"/>
<comment type="function">
    <text evidence="14">Cell wall formation.</text>
</comment>
<dbReference type="SUPFAM" id="SSF53623">
    <property type="entry name" value="MurD-like peptide ligases, catalytic domain"/>
    <property type="match status" value="1"/>
</dbReference>
<dbReference type="InterPro" id="IPR005758">
    <property type="entry name" value="UDP-N-AcMur_Ala_ligase_MurC"/>
</dbReference>
<feature type="domain" description="Mur ligase N-terminal catalytic" evidence="15">
    <location>
        <begin position="17"/>
        <end position="114"/>
    </location>
</feature>
<keyword evidence="10 14" id="KW-0573">Peptidoglycan synthesis</keyword>
<comment type="pathway">
    <text evidence="2 14">Cell wall biogenesis; peptidoglycan biosynthesis.</text>
</comment>
<evidence type="ECO:0000256" key="10">
    <source>
        <dbReference type="ARBA" id="ARBA00022984"/>
    </source>
</evidence>
<feature type="domain" description="Mur ligase central" evidence="17">
    <location>
        <begin position="119"/>
        <end position="300"/>
    </location>
</feature>
<dbReference type="HAMAP" id="MF_00046">
    <property type="entry name" value="MurC"/>
    <property type="match status" value="1"/>
</dbReference>
<reference evidence="18 19" key="1">
    <citation type="journal article" date="2009" name="Stand. Genomic Sci.">
        <title>Complete genome sequence of Stackebrandtia nassauensis type strain (LLR-40K-21).</title>
        <authorList>
            <person name="Munk C."/>
            <person name="Lapidus A."/>
            <person name="Copeland A."/>
            <person name="Jando M."/>
            <person name="Mayilraj S."/>
            <person name="Glavina Del Rio T."/>
            <person name="Nolan M."/>
            <person name="Chen F."/>
            <person name="Lucas S."/>
            <person name="Tice H."/>
            <person name="Cheng J.F."/>
            <person name="Han C."/>
            <person name="Detter J.C."/>
            <person name="Bruce D."/>
            <person name="Goodwin L."/>
            <person name="Chain P."/>
            <person name="Pitluck S."/>
            <person name="Goker M."/>
            <person name="Ovchinikova G."/>
            <person name="Pati A."/>
            <person name="Ivanova N."/>
            <person name="Mavromatis K."/>
            <person name="Chen A."/>
            <person name="Palaniappan K."/>
            <person name="Land M."/>
            <person name="Hauser L."/>
            <person name="Chang Y.J."/>
            <person name="Jeffries C.D."/>
            <person name="Bristow J."/>
            <person name="Eisen J.A."/>
            <person name="Markowitz V."/>
            <person name="Hugenholtz P."/>
            <person name="Kyrpides N.C."/>
            <person name="Klenk H.P."/>
        </authorList>
    </citation>
    <scope>NUCLEOTIDE SEQUENCE [LARGE SCALE GENOMIC DNA]</scope>
    <source>
        <strain evidence="19">DSM 44728 / CIP 108903 / NRRL B-16338 / NBRC 102104 / LLR-40K-21</strain>
    </source>
</reference>
<evidence type="ECO:0000313" key="19">
    <source>
        <dbReference type="Proteomes" id="UP000000844"/>
    </source>
</evidence>
<dbReference type="InterPro" id="IPR036565">
    <property type="entry name" value="Mur-like_cat_sf"/>
</dbReference>
<dbReference type="InterPro" id="IPR036615">
    <property type="entry name" value="Mur_ligase_C_dom_sf"/>
</dbReference>
<keyword evidence="5 14" id="KW-0436">Ligase</keyword>
<evidence type="ECO:0000256" key="5">
    <source>
        <dbReference type="ARBA" id="ARBA00022598"/>
    </source>
</evidence>
<protein>
    <recommendedName>
        <fullName evidence="3 14">UDP-N-acetylmuramate--L-alanine ligase</fullName>
        <ecNumber evidence="3 14">6.3.2.8</ecNumber>
    </recommendedName>
    <alternativeName>
        <fullName evidence="14">UDP-N-acetylmuramoyl-L-alanine synthetase</fullName>
    </alternativeName>
</protein>
<dbReference type="GO" id="GO:0008360">
    <property type="term" value="P:regulation of cell shape"/>
    <property type="evidence" value="ECO:0007669"/>
    <property type="project" value="UniProtKB-KW"/>
</dbReference>
<dbReference type="EC" id="6.3.2.8" evidence="3 14"/>
<dbReference type="GO" id="GO:0005524">
    <property type="term" value="F:ATP binding"/>
    <property type="evidence" value="ECO:0007669"/>
    <property type="project" value="UniProtKB-UniRule"/>
</dbReference>
<evidence type="ECO:0000256" key="6">
    <source>
        <dbReference type="ARBA" id="ARBA00022618"/>
    </source>
</evidence>
<dbReference type="GO" id="GO:0009252">
    <property type="term" value="P:peptidoglycan biosynthetic process"/>
    <property type="evidence" value="ECO:0007669"/>
    <property type="project" value="UniProtKB-UniRule"/>
</dbReference>
<dbReference type="InterPro" id="IPR004101">
    <property type="entry name" value="Mur_ligase_C"/>
</dbReference>
<evidence type="ECO:0000256" key="12">
    <source>
        <dbReference type="ARBA" id="ARBA00023316"/>
    </source>
</evidence>
<keyword evidence="4 14" id="KW-0963">Cytoplasm</keyword>
<dbReference type="Gene3D" id="3.90.190.20">
    <property type="entry name" value="Mur ligase, C-terminal domain"/>
    <property type="match status" value="1"/>
</dbReference>
<keyword evidence="9 14" id="KW-0133">Cell shape</keyword>